<dbReference type="OrthoDB" id="6288751at2759"/>
<proteinExistence type="predicted"/>
<dbReference type="EMBL" id="BGZK01001434">
    <property type="protein sequence ID" value="GBP79853.1"/>
    <property type="molecule type" value="Genomic_DNA"/>
</dbReference>
<organism evidence="3 4">
    <name type="scientific">Eumeta variegata</name>
    <name type="common">Bagworm moth</name>
    <name type="synonym">Eumeta japonica</name>
    <dbReference type="NCBI Taxonomy" id="151549"/>
    <lineage>
        <taxon>Eukaryota</taxon>
        <taxon>Metazoa</taxon>
        <taxon>Ecdysozoa</taxon>
        <taxon>Arthropoda</taxon>
        <taxon>Hexapoda</taxon>
        <taxon>Insecta</taxon>
        <taxon>Pterygota</taxon>
        <taxon>Neoptera</taxon>
        <taxon>Endopterygota</taxon>
        <taxon>Lepidoptera</taxon>
        <taxon>Glossata</taxon>
        <taxon>Ditrysia</taxon>
        <taxon>Tineoidea</taxon>
        <taxon>Psychidae</taxon>
        <taxon>Oiketicinae</taxon>
        <taxon>Eumeta</taxon>
    </lineage>
</organism>
<dbReference type="AlphaFoldDB" id="A0A4C1YY05"/>
<evidence type="ECO:0000256" key="2">
    <source>
        <dbReference type="SAM" id="Phobius"/>
    </source>
</evidence>
<dbReference type="PANTHER" id="PTHR15256:SF6">
    <property type="entry name" value="INTEGRAL MEMBRANE PROTEIN DGCR2_IDD"/>
    <property type="match status" value="1"/>
</dbReference>
<evidence type="ECO:0000313" key="3">
    <source>
        <dbReference type="EMBL" id="GBP79853.1"/>
    </source>
</evidence>
<keyword evidence="2" id="KW-0472">Membrane</keyword>
<name>A0A4C1YY05_EUMVA</name>
<dbReference type="GO" id="GO:0016020">
    <property type="term" value="C:membrane"/>
    <property type="evidence" value="ECO:0007669"/>
    <property type="project" value="TreeGrafter"/>
</dbReference>
<accession>A0A4C1YY05</accession>
<feature type="transmembrane region" description="Helical" evidence="2">
    <location>
        <begin position="118"/>
        <end position="136"/>
    </location>
</feature>
<feature type="compositionally biased region" description="Pro residues" evidence="1">
    <location>
        <begin position="548"/>
        <end position="557"/>
    </location>
</feature>
<reference evidence="3 4" key="1">
    <citation type="journal article" date="2019" name="Commun. Biol.">
        <title>The bagworm genome reveals a unique fibroin gene that provides high tensile strength.</title>
        <authorList>
            <person name="Kono N."/>
            <person name="Nakamura H."/>
            <person name="Ohtoshi R."/>
            <person name="Tomita M."/>
            <person name="Numata K."/>
            <person name="Arakawa K."/>
        </authorList>
    </citation>
    <scope>NUCLEOTIDE SEQUENCE [LARGE SCALE GENOMIC DNA]</scope>
</reference>
<gene>
    <name evidence="3" type="ORF">EVAR_89292_1</name>
</gene>
<dbReference type="STRING" id="151549.A0A4C1YY05"/>
<evidence type="ECO:0000313" key="4">
    <source>
        <dbReference type="Proteomes" id="UP000299102"/>
    </source>
</evidence>
<sequence>MRIKRGVSRKDRYRNSDVGEQFGLTEDVATKVERGTLGQGECTDIRGRLISHGLHYIPGPDTCTLCICDNGQPKVCKAVLCSPPQDCRSFRVGNTCCEFICLDDVVKPVEGAEANVRVAAGGAAAVVLLTIALVVYRVRKQKRRRLTADERSITSIGYISGSIGYVTTNSEAGLAAWKPSSNYMPRGEAPPPYDEAIAQSRADVLRYFSVVGLRKRSKGSASWMTNECGFQRNSPALLESLARNDDSRDCPGHAYINIGRPVTQVANNQSSCLNAPLLQTVHGMEAREIPNVVTHHAVPPNVSVGFPSAIRLTGSLGTITNRGLLSLLQREPVPGFERPHNVPGFYTNTGALAMHSSLHRTIPRISTAIDTTILDTAISNFNRTDRSLQNEIRRSFHKPNENNRHCLNDTGRSMPRNLNLASNSEMSRSVEPSLPQIENSNSNIAVNRLKNHNEEQSVEPKPTPKIVKPVVPPPENTPPAQTLPLTIDRPSCVCSYEGEAAPGNEDGDADDYRSECENCKSASSSRWVLEEGWVEEAEDGTQTLQRRAPPPAAPPPATATLPQPVTKQSVFGNQLAQRTNNLYNSPQAAQAGCVTAVSGRKHNGPVVGPPSNWENWFNTIPDSDTESEEE</sequence>
<dbReference type="PANTHER" id="PTHR15256">
    <property type="entry name" value="INTEGRAL MEMBRANE PROTEIN DGCR2/IDD"/>
    <property type="match status" value="1"/>
</dbReference>
<keyword evidence="2" id="KW-1133">Transmembrane helix</keyword>
<comment type="caution">
    <text evidence="3">The sequence shown here is derived from an EMBL/GenBank/DDBJ whole genome shotgun (WGS) entry which is preliminary data.</text>
</comment>
<dbReference type="InterPro" id="IPR042378">
    <property type="entry name" value="IDD"/>
</dbReference>
<keyword evidence="4" id="KW-1185">Reference proteome</keyword>
<feature type="region of interest" description="Disordered" evidence="1">
    <location>
        <begin position="604"/>
        <end position="630"/>
    </location>
</feature>
<evidence type="ECO:0008006" key="5">
    <source>
        <dbReference type="Google" id="ProtNLM"/>
    </source>
</evidence>
<protein>
    <recommendedName>
        <fullName evidence="5">Integral membrane protein DGCR2/IDD</fullName>
    </recommendedName>
</protein>
<evidence type="ECO:0000256" key="1">
    <source>
        <dbReference type="SAM" id="MobiDB-lite"/>
    </source>
</evidence>
<feature type="compositionally biased region" description="Polar residues" evidence="1">
    <location>
        <begin position="612"/>
        <end position="622"/>
    </location>
</feature>
<keyword evidence="2" id="KW-0812">Transmembrane</keyword>
<feature type="region of interest" description="Disordered" evidence="1">
    <location>
        <begin position="453"/>
        <end position="484"/>
    </location>
</feature>
<dbReference type="Proteomes" id="UP000299102">
    <property type="component" value="Unassembled WGS sequence"/>
</dbReference>
<feature type="region of interest" description="Disordered" evidence="1">
    <location>
        <begin position="537"/>
        <end position="563"/>
    </location>
</feature>